<accession>A0A1V9ZA65</accession>
<dbReference type="OrthoDB" id="5954824at2759"/>
<dbReference type="PROSITE" id="PS50006">
    <property type="entry name" value="FHA_DOMAIN"/>
    <property type="match status" value="1"/>
</dbReference>
<dbReference type="PANTHER" id="PTHR21712">
    <property type="entry name" value="PRE-RRNA-PROCESSING PROTEIN FHL1"/>
    <property type="match status" value="1"/>
</dbReference>
<dbReference type="Pfam" id="PF00498">
    <property type="entry name" value="FHA"/>
    <property type="match status" value="1"/>
</dbReference>
<dbReference type="InterPro" id="IPR045178">
    <property type="entry name" value="Fhl1/FHA1"/>
</dbReference>
<reference evidence="4 5" key="1">
    <citation type="journal article" date="2014" name="Genome Biol. Evol.">
        <title>The secreted proteins of Achlya hypogyna and Thraustotheca clavata identify the ancestral oomycete secretome and reveal gene acquisitions by horizontal gene transfer.</title>
        <authorList>
            <person name="Misner I."/>
            <person name="Blouin N."/>
            <person name="Leonard G."/>
            <person name="Richards T.A."/>
            <person name="Lane C.E."/>
        </authorList>
    </citation>
    <scope>NUCLEOTIDE SEQUENCE [LARGE SCALE GENOMIC DNA]</scope>
    <source>
        <strain evidence="4 5">ATCC 48635</strain>
    </source>
</reference>
<sequence length="287" mass="31707">MDEKRIEKDFLTARPPLAYAKLKGMINDDEPYEAVITQLPVDLGRGPKVGQAPSRIGLGDLMSVSRHHATIDWNTEKGVFELKCVGKNGMYASGKKIEKDQIVTLVPKMPLRIGGARVYFLPAIKPLTGVMTGYKLIQKVRSRPASPLTNAQAFEKANPSKTVGLTIEETVDAIYTWHAKIIASAFHTDPVASKKSITKWAAERTSQVSSSRRYPWASRLTSLRRAYFESANPNFKRVSISPAGEPRYIWTRPEGADEAKKRPGTSASDSKKKQKVNESPAVPAEQA</sequence>
<dbReference type="InterPro" id="IPR000253">
    <property type="entry name" value="FHA_dom"/>
</dbReference>
<dbReference type="Gene3D" id="2.60.200.20">
    <property type="match status" value="1"/>
</dbReference>
<keyword evidence="5" id="KW-1185">Reference proteome</keyword>
<feature type="domain" description="FHA" evidence="3">
    <location>
        <begin position="41"/>
        <end position="97"/>
    </location>
</feature>
<dbReference type="EMBL" id="JNBR01000349">
    <property type="protein sequence ID" value="OQR94859.1"/>
    <property type="molecule type" value="Genomic_DNA"/>
</dbReference>
<feature type="region of interest" description="Disordered" evidence="2">
    <location>
        <begin position="246"/>
        <end position="287"/>
    </location>
</feature>
<organism evidence="4 5">
    <name type="scientific">Achlya hypogyna</name>
    <name type="common">Oomycete</name>
    <name type="synonym">Protoachlya hypogyna</name>
    <dbReference type="NCBI Taxonomy" id="1202772"/>
    <lineage>
        <taxon>Eukaryota</taxon>
        <taxon>Sar</taxon>
        <taxon>Stramenopiles</taxon>
        <taxon>Oomycota</taxon>
        <taxon>Saprolegniomycetes</taxon>
        <taxon>Saprolegniales</taxon>
        <taxon>Achlyaceae</taxon>
        <taxon>Achlya</taxon>
    </lineage>
</organism>
<dbReference type="STRING" id="1202772.A0A1V9ZA65"/>
<dbReference type="GO" id="GO:0043565">
    <property type="term" value="F:sequence-specific DNA binding"/>
    <property type="evidence" value="ECO:0007669"/>
    <property type="project" value="TreeGrafter"/>
</dbReference>
<dbReference type="Proteomes" id="UP000243579">
    <property type="component" value="Unassembled WGS sequence"/>
</dbReference>
<name>A0A1V9ZA65_ACHHY</name>
<dbReference type="AlphaFoldDB" id="A0A1V9ZA65"/>
<comment type="caution">
    <text evidence="4">The sequence shown here is derived from an EMBL/GenBank/DDBJ whole genome shotgun (WGS) entry which is preliminary data.</text>
</comment>
<gene>
    <name evidence="4" type="ORF">ACHHYP_00878</name>
</gene>
<dbReference type="InterPro" id="IPR008984">
    <property type="entry name" value="SMAD_FHA_dom_sf"/>
</dbReference>
<protein>
    <recommendedName>
        <fullName evidence="3">FHA domain-containing protein</fullName>
    </recommendedName>
</protein>
<evidence type="ECO:0000256" key="1">
    <source>
        <dbReference type="ARBA" id="ARBA00023242"/>
    </source>
</evidence>
<dbReference type="SUPFAM" id="SSF49879">
    <property type="entry name" value="SMAD/FHA domain"/>
    <property type="match status" value="1"/>
</dbReference>
<dbReference type="GO" id="GO:0005634">
    <property type="term" value="C:nucleus"/>
    <property type="evidence" value="ECO:0007669"/>
    <property type="project" value="TreeGrafter"/>
</dbReference>
<proteinExistence type="predicted"/>
<evidence type="ECO:0000256" key="2">
    <source>
        <dbReference type="SAM" id="MobiDB-lite"/>
    </source>
</evidence>
<evidence type="ECO:0000313" key="5">
    <source>
        <dbReference type="Proteomes" id="UP000243579"/>
    </source>
</evidence>
<keyword evidence="1" id="KW-0539">Nucleus</keyword>
<evidence type="ECO:0000259" key="3">
    <source>
        <dbReference type="PROSITE" id="PS50006"/>
    </source>
</evidence>
<dbReference type="PANTHER" id="PTHR21712:SF29">
    <property type="entry name" value="PRE-RRNA-PROCESSING PROTEIN FHL1"/>
    <property type="match status" value="1"/>
</dbReference>
<evidence type="ECO:0000313" key="4">
    <source>
        <dbReference type="EMBL" id="OQR94859.1"/>
    </source>
</evidence>
<dbReference type="GO" id="GO:0060962">
    <property type="term" value="P:regulation of ribosomal protein gene transcription by RNA polymerase II"/>
    <property type="evidence" value="ECO:0007669"/>
    <property type="project" value="InterPro"/>
</dbReference>